<accession>A0A7C8MG65</accession>
<organism evidence="3 4">
    <name type="scientific">Massariosphaeria phaeospora</name>
    <dbReference type="NCBI Taxonomy" id="100035"/>
    <lineage>
        <taxon>Eukaryota</taxon>
        <taxon>Fungi</taxon>
        <taxon>Dikarya</taxon>
        <taxon>Ascomycota</taxon>
        <taxon>Pezizomycotina</taxon>
        <taxon>Dothideomycetes</taxon>
        <taxon>Pleosporomycetidae</taxon>
        <taxon>Pleosporales</taxon>
        <taxon>Pleosporales incertae sedis</taxon>
        <taxon>Massariosphaeria</taxon>
    </lineage>
</organism>
<dbReference type="Proteomes" id="UP000481861">
    <property type="component" value="Unassembled WGS sequence"/>
</dbReference>
<keyword evidence="4" id="KW-1185">Reference proteome</keyword>
<dbReference type="AlphaFoldDB" id="A0A7C8MG65"/>
<proteinExistence type="predicted"/>
<gene>
    <name evidence="3" type="ORF">BDV95DRAFT_592616</name>
</gene>
<evidence type="ECO:0000256" key="2">
    <source>
        <dbReference type="SAM" id="MobiDB-lite"/>
    </source>
</evidence>
<evidence type="ECO:0000256" key="1">
    <source>
        <dbReference type="SAM" id="Coils"/>
    </source>
</evidence>
<dbReference type="OrthoDB" id="10657996at2759"/>
<evidence type="ECO:0000313" key="3">
    <source>
        <dbReference type="EMBL" id="KAF2874563.1"/>
    </source>
</evidence>
<feature type="region of interest" description="Disordered" evidence="2">
    <location>
        <begin position="142"/>
        <end position="164"/>
    </location>
</feature>
<reference evidence="3 4" key="1">
    <citation type="submission" date="2020-01" db="EMBL/GenBank/DDBJ databases">
        <authorList>
            <consortium name="DOE Joint Genome Institute"/>
            <person name="Haridas S."/>
            <person name="Albert R."/>
            <person name="Binder M."/>
            <person name="Bloem J."/>
            <person name="Labutti K."/>
            <person name="Salamov A."/>
            <person name="Andreopoulos B."/>
            <person name="Baker S.E."/>
            <person name="Barry K."/>
            <person name="Bills G."/>
            <person name="Bluhm B.H."/>
            <person name="Cannon C."/>
            <person name="Castanera R."/>
            <person name="Culley D.E."/>
            <person name="Daum C."/>
            <person name="Ezra D."/>
            <person name="Gonzalez J.B."/>
            <person name="Henrissat B."/>
            <person name="Kuo A."/>
            <person name="Liang C."/>
            <person name="Lipzen A."/>
            <person name="Lutzoni F."/>
            <person name="Magnuson J."/>
            <person name="Mondo S."/>
            <person name="Nolan M."/>
            <person name="Ohm R."/>
            <person name="Pangilinan J."/>
            <person name="Park H.-J.H."/>
            <person name="Ramirez L."/>
            <person name="Alfaro M."/>
            <person name="Sun H."/>
            <person name="Tritt A."/>
            <person name="Yoshinaga Y."/>
            <person name="Zwiers L.-H.L."/>
            <person name="Turgeon B.G."/>
            <person name="Goodwin S.B."/>
            <person name="Spatafora J.W."/>
            <person name="Crous P.W."/>
            <person name="Grigoriev I.V."/>
        </authorList>
    </citation>
    <scope>NUCLEOTIDE SEQUENCE [LARGE SCALE GENOMIC DNA]</scope>
    <source>
        <strain evidence="3 4">CBS 611.86</strain>
    </source>
</reference>
<comment type="caution">
    <text evidence="3">The sequence shown here is derived from an EMBL/GenBank/DDBJ whole genome shotgun (WGS) entry which is preliminary data.</text>
</comment>
<keyword evidence="1" id="KW-0175">Coiled coil</keyword>
<feature type="coiled-coil region" evidence="1">
    <location>
        <begin position="221"/>
        <end position="294"/>
    </location>
</feature>
<sequence>MSFQVPAKVTQCREAIGGLTQENEALLHPQDILRAKIKKGETVDVTEIEALLEQHVPLLQPVVETYKLLRSYLDHLKESMRDGLEQAQAAGKGDGFKKSQWWTLRQDVLDDLSDDVGSMLTVKTELEYNIHDLGSKIKRLQEGKKDAANKQPDPVSADDTSPIAEPVELTAWTLEGTIGTTVAQQAPSRSPQTQYTQSSVSPPPETANSAPSSSQNGLCARDEKIEMLEQKIKELKAEKAEYKQKYKAQKKLTTKAEGEVQRLNEEIKRCDEPSKNHEKLREKMEANHQELLNTVRQGFSGVTIEVLRSSRH</sequence>
<feature type="region of interest" description="Disordered" evidence="2">
    <location>
        <begin position="182"/>
        <end position="218"/>
    </location>
</feature>
<feature type="compositionally biased region" description="Polar residues" evidence="2">
    <location>
        <begin position="182"/>
        <end position="217"/>
    </location>
</feature>
<protein>
    <submittedName>
        <fullName evidence="3">Uncharacterized protein</fullName>
    </submittedName>
</protein>
<dbReference type="EMBL" id="JAADJZ010000006">
    <property type="protein sequence ID" value="KAF2874563.1"/>
    <property type="molecule type" value="Genomic_DNA"/>
</dbReference>
<name>A0A7C8MG65_9PLEO</name>
<evidence type="ECO:0000313" key="4">
    <source>
        <dbReference type="Proteomes" id="UP000481861"/>
    </source>
</evidence>